<sequence>MEEKIEIYGNDYDEKLSIIFADPNFLMPNLFGALNVEVKGSDFTAEVPLSTLLGKATMVIYGKIFTSLNSVTYVINVAGYGPDKGGKIRIQLDRGRVVMDIEFNIPLGFLNARLIKSRINDFRNKASELIRVERIKRKI</sequence>
<organism evidence="1 2">
    <name type="scientific">Saccharolobus shibatae (strain ATCC 51178 / DSM 5389 / JCM 8931 / NBRC 15437 / B12)</name>
    <name type="common">Sulfolobus shibatae</name>
    <dbReference type="NCBI Taxonomy" id="523848"/>
    <lineage>
        <taxon>Archaea</taxon>
        <taxon>Thermoproteota</taxon>
        <taxon>Thermoprotei</taxon>
        <taxon>Sulfolobales</taxon>
        <taxon>Sulfolobaceae</taxon>
        <taxon>Saccharolobus</taxon>
    </lineage>
</organism>
<dbReference type="Pfam" id="PF11485">
    <property type="entry name" value="STK_08120-like"/>
    <property type="match status" value="1"/>
</dbReference>
<protein>
    <recommendedName>
        <fullName evidence="3">DUF3211 domain-containing protein</fullName>
    </recommendedName>
</protein>
<dbReference type="OrthoDB" id="34680at2157"/>
<dbReference type="Proteomes" id="UP000694018">
    <property type="component" value="Chromosome"/>
</dbReference>
<dbReference type="AlphaFoldDB" id="A0A8F5GTQ1"/>
<dbReference type="KEGG" id="sshi:J5U23_01999"/>
<evidence type="ECO:0000313" key="1">
    <source>
        <dbReference type="EMBL" id="QXJ29130.1"/>
    </source>
</evidence>
<gene>
    <name evidence="1" type="ORF">J5U23_01999</name>
</gene>
<evidence type="ECO:0000313" key="2">
    <source>
        <dbReference type="Proteomes" id="UP000694018"/>
    </source>
</evidence>
<dbReference type="EMBL" id="CP077717">
    <property type="protein sequence ID" value="QXJ29130.1"/>
    <property type="molecule type" value="Genomic_DNA"/>
</dbReference>
<dbReference type="InterPro" id="IPR021578">
    <property type="entry name" value="STK_08120-like"/>
</dbReference>
<evidence type="ECO:0008006" key="3">
    <source>
        <dbReference type="Google" id="ProtNLM"/>
    </source>
</evidence>
<name>A0A8F5GTQ1_SACSH</name>
<proteinExistence type="predicted"/>
<dbReference type="GeneID" id="65563500"/>
<accession>A0A8F5GTQ1</accession>
<dbReference type="RefSeq" id="WP_218257995.1">
    <property type="nucleotide sequence ID" value="NZ_CP077717.1"/>
</dbReference>
<reference evidence="1" key="1">
    <citation type="journal article" date="2021" name="Environ. Microbiol.">
        <title>New insights into the diversity and evolution of the archaeal mobilome from three complete genomes of Saccharolobus shibatae.</title>
        <authorList>
            <person name="Medvedeva S."/>
            <person name="Brandt D."/>
            <person name="Cvirkaite-Krupovic V."/>
            <person name="Liu Y."/>
            <person name="Severinov K."/>
            <person name="Ishino S."/>
            <person name="Ishino Y."/>
            <person name="Prangishvili D."/>
            <person name="Kalinowski J."/>
            <person name="Krupovic M."/>
        </authorList>
    </citation>
    <scope>NUCLEOTIDE SEQUENCE</scope>
    <source>
        <strain evidence="1">B12</strain>
    </source>
</reference>